<comment type="caution">
    <text evidence="11">The sequence shown here is derived from an EMBL/GenBank/DDBJ whole genome shotgun (WGS) entry which is preliminary data.</text>
</comment>
<feature type="domain" description="Cation efflux protein transmembrane" evidence="9">
    <location>
        <begin position="25"/>
        <end position="215"/>
    </location>
</feature>
<evidence type="ECO:0000313" key="11">
    <source>
        <dbReference type="EMBL" id="RZU63435.1"/>
    </source>
</evidence>
<dbReference type="SUPFAM" id="SSF161111">
    <property type="entry name" value="Cation efflux protein transmembrane domain-like"/>
    <property type="match status" value="1"/>
</dbReference>
<keyword evidence="5 8" id="KW-1133">Transmembrane helix</keyword>
<dbReference type="OrthoDB" id="9809646at2"/>
<dbReference type="NCBIfam" id="TIGR01297">
    <property type="entry name" value="CDF"/>
    <property type="match status" value="1"/>
</dbReference>
<dbReference type="RefSeq" id="WP_130451806.1">
    <property type="nucleotide sequence ID" value="NZ_SHLA01000001.1"/>
</dbReference>
<evidence type="ECO:0000259" key="10">
    <source>
        <dbReference type="Pfam" id="PF16916"/>
    </source>
</evidence>
<dbReference type="AlphaFoldDB" id="A0A4Q8AHY8"/>
<keyword evidence="3" id="KW-0813">Transport</keyword>
<feature type="transmembrane region" description="Helical" evidence="8">
    <location>
        <begin position="24"/>
        <end position="49"/>
    </location>
</feature>
<evidence type="ECO:0000259" key="9">
    <source>
        <dbReference type="Pfam" id="PF01545"/>
    </source>
</evidence>
<evidence type="ECO:0000256" key="3">
    <source>
        <dbReference type="ARBA" id="ARBA00022448"/>
    </source>
</evidence>
<dbReference type="InterPro" id="IPR036837">
    <property type="entry name" value="Cation_efflux_CTD_sf"/>
</dbReference>
<dbReference type="InterPro" id="IPR050681">
    <property type="entry name" value="CDF/SLC30A"/>
</dbReference>
<feature type="transmembrane region" description="Helical" evidence="8">
    <location>
        <begin position="61"/>
        <end position="79"/>
    </location>
</feature>
<feature type="transmembrane region" description="Helical" evidence="8">
    <location>
        <begin position="122"/>
        <end position="145"/>
    </location>
</feature>
<keyword evidence="7 8" id="KW-0472">Membrane</keyword>
<dbReference type="PANTHER" id="PTHR11562">
    <property type="entry name" value="CATION EFFLUX PROTEIN/ ZINC TRANSPORTER"/>
    <property type="match status" value="1"/>
</dbReference>
<dbReference type="Proteomes" id="UP000292685">
    <property type="component" value="Unassembled WGS sequence"/>
</dbReference>
<dbReference type="EMBL" id="SHLA01000001">
    <property type="protein sequence ID" value="RZU63435.1"/>
    <property type="molecule type" value="Genomic_DNA"/>
</dbReference>
<keyword evidence="12" id="KW-1185">Reference proteome</keyword>
<name>A0A4Q8AHY8_9MICC</name>
<protein>
    <submittedName>
        <fullName evidence="11">Cobalt-zinc-cadmium efflux system protein</fullName>
    </submittedName>
</protein>
<comment type="similarity">
    <text evidence="2">Belongs to the cation diffusion facilitator (CDF) transporter (TC 2.A.4) family. SLC30A subfamily.</text>
</comment>
<organism evidence="11 12">
    <name type="scientific">Zhihengliuella halotolerans</name>
    <dbReference type="NCBI Taxonomy" id="370736"/>
    <lineage>
        <taxon>Bacteria</taxon>
        <taxon>Bacillati</taxon>
        <taxon>Actinomycetota</taxon>
        <taxon>Actinomycetes</taxon>
        <taxon>Micrococcales</taxon>
        <taxon>Micrococcaceae</taxon>
        <taxon>Zhihengliuella</taxon>
    </lineage>
</organism>
<evidence type="ECO:0000256" key="6">
    <source>
        <dbReference type="ARBA" id="ARBA00023065"/>
    </source>
</evidence>
<feature type="domain" description="Cation efflux protein cytoplasmic" evidence="10">
    <location>
        <begin position="219"/>
        <end position="297"/>
    </location>
</feature>
<feature type="transmembrane region" description="Helical" evidence="8">
    <location>
        <begin position="91"/>
        <end position="110"/>
    </location>
</feature>
<comment type="subcellular location">
    <subcellularLocation>
        <location evidence="1">Membrane</location>
        <topology evidence="1">Multi-pass membrane protein</topology>
    </subcellularLocation>
</comment>
<evidence type="ECO:0000313" key="12">
    <source>
        <dbReference type="Proteomes" id="UP000292685"/>
    </source>
</evidence>
<gene>
    <name evidence="11" type="ORF">EV380_3053</name>
</gene>
<sequence length="309" mass="32122">MGHDHGHSHGLSGGTATGRHRRKLVAVVIITLLGVVAQLIGAAISGSLSLLADAGHMLSDAAGVSIALLAAWVATRPATSKRTFGWQRAEVLAALANATILVVIAVVITIEAIGRFGQPADVAATPMLIAACIGLTANLISLSILHSGRKASLNLRGAYLEVLGDTLGSLAVIAAAIVIALTGSGLADPIASLAIAAMILPRAWSLMREVVDVLLEATPRHVDLDAVREHILSVEGVVGVHDLHAWTITSGVPVCSAHIVLDAAHFSAERTDEVLDALTECLGTHFDTEHCTFQLEPAEHSSHEHPTHD</sequence>
<evidence type="ECO:0000256" key="2">
    <source>
        <dbReference type="ARBA" id="ARBA00008873"/>
    </source>
</evidence>
<dbReference type="InterPro" id="IPR058533">
    <property type="entry name" value="Cation_efflux_TM"/>
</dbReference>
<accession>A0A4Q8AHY8</accession>
<proteinExistence type="inferred from homology"/>
<evidence type="ECO:0000256" key="1">
    <source>
        <dbReference type="ARBA" id="ARBA00004141"/>
    </source>
</evidence>
<dbReference type="InterPro" id="IPR027469">
    <property type="entry name" value="Cation_efflux_TMD_sf"/>
</dbReference>
<dbReference type="GO" id="GO:0005886">
    <property type="term" value="C:plasma membrane"/>
    <property type="evidence" value="ECO:0007669"/>
    <property type="project" value="TreeGrafter"/>
</dbReference>
<dbReference type="InterPro" id="IPR002524">
    <property type="entry name" value="Cation_efflux"/>
</dbReference>
<evidence type="ECO:0000256" key="7">
    <source>
        <dbReference type="ARBA" id="ARBA00023136"/>
    </source>
</evidence>
<dbReference type="SUPFAM" id="SSF160240">
    <property type="entry name" value="Cation efflux protein cytoplasmic domain-like"/>
    <property type="match status" value="1"/>
</dbReference>
<evidence type="ECO:0000256" key="4">
    <source>
        <dbReference type="ARBA" id="ARBA00022692"/>
    </source>
</evidence>
<evidence type="ECO:0000256" key="8">
    <source>
        <dbReference type="SAM" id="Phobius"/>
    </source>
</evidence>
<evidence type="ECO:0000256" key="5">
    <source>
        <dbReference type="ARBA" id="ARBA00022989"/>
    </source>
</evidence>
<feature type="transmembrane region" description="Helical" evidence="8">
    <location>
        <begin position="157"/>
        <end position="180"/>
    </location>
</feature>
<dbReference type="Gene3D" id="3.30.70.1350">
    <property type="entry name" value="Cation efflux protein, cytoplasmic domain"/>
    <property type="match status" value="1"/>
</dbReference>
<reference evidence="11 12" key="1">
    <citation type="submission" date="2019-02" db="EMBL/GenBank/DDBJ databases">
        <title>Sequencing the genomes of 1000 actinobacteria strains.</title>
        <authorList>
            <person name="Klenk H.-P."/>
        </authorList>
    </citation>
    <scope>NUCLEOTIDE SEQUENCE [LARGE SCALE GENOMIC DNA]</scope>
    <source>
        <strain evidence="11 12">DSM 17364</strain>
    </source>
</reference>
<dbReference type="Gene3D" id="1.20.1510.10">
    <property type="entry name" value="Cation efflux protein transmembrane domain"/>
    <property type="match status" value="1"/>
</dbReference>
<dbReference type="Pfam" id="PF01545">
    <property type="entry name" value="Cation_efflux"/>
    <property type="match status" value="1"/>
</dbReference>
<keyword evidence="4 8" id="KW-0812">Transmembrane</keyword>
<keyword evidence="6" id="KW-0406">Ion transport</keyword>
<dbReference type="Pfam" id="PF16916">
    <property type="entry name" value="ZT_dimer"/>
    <property type="match status" value="1"/>
</dbReference>
<dbReference type="GO" id="GO:0005385">
    <property type="term" value="F:zinc ion transmembrane transporter activity"/>
    <property type="evidence" value="ECO:0007669"/>
    <property type="project" value="TreeGrafter"/>
</dbReference>
<dbReference type="InterPro" id="IPR027470">
    <property type="entry name" value="Cation_efflux_CTD"/>
</dbReference>
<dbReference type="PANTHER" id="PTHR11562:SF17">
    <property type="entry name" value="RE54080P-RELATED"/>
    <property type="match status" value="1"/>
</dbReference>